<dbReference type="InterPro" id="IPR008240">
    <property type="entry name" value="Chorismate_mutase_periplasmic"/>
</dbReference>
<dbReference type="SUPFAM" id="SSF48600">
    <property type="entry name" value="Chorismate mutase II"/>
    <property type="match status" value="1"/>
</dbReference>
<dbReference type="NCBIfam" id="TIGR01806">
    <property type="entry name" value="CM_mono2"/>
    <property type="match status" value="1"/>
</dbReference>
<dbReference type="NCBIfam" id="NF005965">
    <property type="entry name" value="PRK08055.1"/>
    <property type="match status" value="1"/>
</dbReference>
<dbReference type="PROSITE" id="PS51168">
    <property type="entry name" value="CHORISMATE_MUT_2"/>
    <property type="match status" value="1"/>
</dbReference>
<name>A0ABU8DL78_ERWAP</name>
<keyword evidence="4 7" id="KW-0413">Isomerase</keyword>
<dbReference type="Pfam" id="PF01817">
    <property type="entry name" value="CM_2"/>
    <property type="match status" value="1"/>
</dbReference>
<dbReference type="RefSeq" id="WP_336203925.1">
    <property type="nucleotide sequence ID" value="NZ_JBANEI010000023.1"/>
</dbReference>
<comment type="caution">
    <text evidence="7">The sequence shown here is derived from an EMBL/GenBank/DDBJ whole genome shotgun (WGS) entry which is preliminary data.</text>
</comment>
<dbReference type="InterPro" id="IPR002701">
    <property type="entry name" value="CM_II_prokaryot"/>
</dbReference>
<dbReference type="EC" id="5.4.99.5" evidence="2"/>
<dbReference type="Proteomes" id="UP001306592">
    <property type="component" value="Unassembled WGS sequence"/>
</dbReference>
<evidence type="ECO:0000256" key="2">
    <source>
        <dbReference type="ARBA" id="ARBA00012404"/>
    </source>
</evidence>
<accession>A0ABU8DL78</accession>
<feature type="signal peptide" evidence="5">
    <location>
        <begin position="1"/>
        <end position="19"/>
    </location>
</feature>
<protein>
    <recommendedName>
        <fullName evidence="2">chorismate mutase</fullName>
        <ecNumber evidence="2">5.4.99.5</ecNumber>
    </recommendedName>
</protein>
<evidence type="ECO:0000256" key="3">
    <source>
        <dbReference type="ARBA" id="ARBA00022729"/>
    </source>
</evidence>
<evidence type="ECO:0000313" key="7">
    <source>
        <dbReference type="EMBL" id="MEI2684272.1"/>
    </source>
</evidence>
<sequence>MSAKILFTLLCLSIGSAQASDLAASVNQRLSYMKDVAAFKADKHRPIEDLQQEQKVLAASKQRATQFCLDENSVVPFIQAQMDAAKAVQYRFRADWQATPIRGWQPRPLEEVRAQLARLNDVILQQIAQGLQQKTLNALDEKQFVGQLNQPNLSDADKSRLYRTLREVRLWSGDCHAASKTKT</sequence>
<dbReference type="PANTHER" id="PTHR38041">
    <property type="entry name" value="CHORISMATE MUTASE"/>
    <property type="match status" value="1"/>
</dbReference>
<feature type="domain" description="Chorismate mutase" evidence="6">
    <location>
        <begin position="1"/>
        <end position="93"/>
    </location>
</feature>
<evidence type="ECO:0000259" key="6">
    <source>
        <dbReference type="PROSITE" id="PS51168"/>
    </source>
</evidence>
<evidence type="ECO:0000256" key="5">
    <source>
        <dbReference type="SAM" id="SignalP"/>
    </source>
</evidence>
<dbReference type="GO" id="GO:0004106">
    <property type="term" value="F:chorismate mutase activity"/>
    <property type="evidence" value="ECO:0007669"/>
    <property type="project" value="UniProtKB-EC"/>
</dbReference>
<dbReference type="SMART" id="SM00830">
    <property type="entry name" value="CM_2"/>
    <property type="match status" value="1"/>
</dbReference>
<evidence type="ECO:0000256" key="4">
    <source>
        <dbReference type="ARBA" id="ARBA00023235"/>
    </source>
</evidence>
<proteinExistence type="predicted"/>
<gene>
    <name evidence="7" type="ORF">V8N49_21785</name>
</gene>
<dbReference type="InterPro" id="IPR036979">
    <property type="entry name" value="CM_dom_sf"/>
</dbReference>
<dbReference type="EMBL" id="JBANEI010000023">
    <property type="protein sequence ID" value="MEI2684272.1"/>
    <property type="molecule type" value="Genomic_DNA"/>
</dbReference>
<dbReference type="InterPro" id="IPR036263">
    <property type="entry name" value="Chorismate_II_sf"/>
</dbReference>
<evidence type="ECO:0000313" key="8">
    <source>
        <dbReference type="Proteomes" id="UP001306592"/>
    </source>
</evidence>
<evidence type="ECO:0000256" key="1">
    <source>
        <dbReference type="ARBA" id="ARBA00004817"/>
    </source>
</evidence>
<keyword evidence="8" id="KW-1185">Reference proteome</keyword>
<reference evidence="7 8" key="1">
    <citation type="submission" date="2024-02" db="EMBL/GenBank/DDBJ databases">
        <title>First report Erwinia aphidicola in onion in Chile.</title>
        <authorList>
            <person name="Valenzuela M."/>
            <person name="Pena M."/>
            <person name="Dutta B."/>
        </authorList>
    </citation>
    <scope>NUCLEOTIDE SEQUENCE [LARGE SCALE GENOMIC DNA]</scope>
    <source>
        <strain evidence="7 8">QCJ3A</strain>
    </source>
</reference>
<keyword evidence="3 5" id="KW-0732">Signal</keyword>
<dbReference type="InterPro" id="IPR051331">
    <property type="entry name" value="Chorismate_mutase-related"/>
</dbReference>
<dbReference type="PANTHER" id="PTHR38041:SF2">
    <property type="entry name" value="SECRETED CHORISMATE MUTASE"/>
    <property type="match status" value="1"/>
</dbReference>
<comment type="pathway">
    <text evidence="1">Metabolic intermediate biosynthesis; prephenate biosynthesis; prephenate from chorismate: step 1/1.</text>
</comment>
<feature type="chain" id="PRO_5046709424" description="chorismate mutase" evidence="5">
    <location>
        <begin position="20"/>
        <end position="183"/>
    </location>
</feature>
<dbReference type="Gene3D" id="1.20.59.10">
    <property type="entry name" value="Chorismate mutase"/>
    <property type="match status" value="1"/>
</dbReference>
<organism evidence="7 8">
    <name type="scientific">Erwinia aphidicola</name>
    <dbReference type="NCBI Taxonomy" id="68334"/>
    <lineage>
        <taxon>Bacteria</taxon>
        <taxon>Pseudomonadati</taxon>
        <taxon>Pseudomonadota</taxon>
        <taxon>Gammaproteobacteria</taxon>
        <taxon>Enterobacterales</taxon>
        <taxon>Erwiniaceae</taxon>
        <taxon>Erwinia</taxon>
    </lineage>
</organism>